<proteinExistence type="predicted"/>
<comment type="cofactor">
    <cofactor evidence="8">
        <name>heme</name>
        <dbReference type="ChEBI" id="CHEBI:30413"/>
    </cofactor>
    <text evidence="8">The heme is bound between the two transmembrane subunits.</text>
</comment>
<dbReference type="GeneID" id="63062149"/>
<evidence type="ECO:0000256" key="4">
    <source>
        <dbReference type="ARBA" id="ARBA00022723"/>
    </source>
</evidence>
<geneLocation type="mitochondrion" evidence="10"/>
<protein>
    <submittedName>
        <fullName evidence="10">Succinate dehydrogenase cytochrome B560 subunit</fullName>
    </submittedName>
</protein>
<dbReference type="GO" id="GO:0006121">
    <property type="term" value="P:mitochondrial electron transport, succinate to ubiquinone"/>
    <property type="evidence" value="ECO:0007669"/>
    <property type="project" value="TreeGrafter"/>
</dbReference>
<dbReference type="AlphaFoldDB" id="A0A7H0WBC3"/>
<evidence type="ECO:0000256" key="7">
    <source>
        <dbReference type="ARBA" id="ARBA00023136"/>
    </source>
</evidence>
<reference evidence="10" key="1">
    <citation type="journal article" date="2020" name="BMC Evol. Biol.">
        <title>Potential causes and consequences of rapid mitochondrial genome evolution in thermoacidophilic Galdieria (Rhodophyta).</title>
        <authorList>
            <person name="Cho C.H."/>
            <person name="Park S.I."/>
            <person name="Ciniglia C."/>
            <person name="Yang E.C."/>
            <person name="Graf L."/>
            <person name="Bhattacharya D."/>
            <person name="Yoon H.S."/>
        </authorList>
    </citation>
    <scope>NUCLEOTIDE SEQUENCE</scope>
    <source>
        <strain evidence="10">ACUF 019</strain>
    </source>
</reference>
<evidence type="ECO:0000256" key="9">
    <source>
        <dbReference type="SAM" id="Phobius"/>
    </source>
</evidence>
<dbReference type="InterPro" id="IPR034804">
    <property type="entry name" value="SQR/QFR_C/D"/>
</dbReference>
<dbReference type="PROSITE" id="PS01001">
    <property type="entry name" value="SDH_CYT_2"/>
    <property type="match status" value="1"/>
</dbReference>
<gene>
    <name evidence="10" type="primary">sdhC</name>
    <name evidence="10" type="ORF">CDCA_ACUF019_054</name>
</gene>
<dbReference type="InterPro" id="IPR014314">
    <property type="entry name" value="Succ_DH_cytb556"/>
</dbReference>
<evidence type="ECO:0000256" key="3">
    <source>
        <dbReference type="ARBA" id="ARBA00022692"/>
    </source>
</evidence>
<keyword evidence="4 8" id="KW-0479">Metal-binding</keyword>
<feature type="transmembrane region" description="Helical" evidence="9">
    <location>
        <begin position="32"/>
        <end position="58"/>
    </location>
</feature>
<dbReference type="PANTHER" id="PTHR10978">
    <property type="entry name" value="SUCCINATE DEHYDROGENASE CYTOCHROME B560 SUBUNIT"/>
    <property type="match status" value="1"/>
</dbReference>
<keyword evidence="10" id="KW-0496">Mitochondrion</keyword>
<feature type="binding site" description="axial binding residue" evidence="8">
    <location>
        <position position="86"/>
    </location>
    <ligand>
        <name>heme</name>
        <dbReference type="ChEBI" id="CHEBI:30413"/>
        <note>ligand shared with second transmembrane subunit</note>
    </ligand>
    <ligandPart>
        <name>Fe</name>
        <dbReference type="ChEBI" id="CHEBI:18248"/>
    </ligandPart>
</feature>
<dbReference type="GO" id="GO:0009055">
    <property type="term" value="F:electron transfer activity"/>
    <property type="evidence" value="ECO:0007669"/>
    <property type="project" value="InterPro"/>
</dbReference>
<feature type="transmembrane region" description="Helical" evidence="9">
    <location>
        <begin position="65"/>
        <end position="89"/>
    </location>
</feature>
<dbReference type="CDD" id="cd03499">
    <property type="entry name" value="SQR_TypeC_SdhC"/>
    <property type="match status" value="1"/>
</dbReference>
<feature type="transmembrane region" description="Helical" evidence="9">
    <location>
        <begin position="109"/>
        <end position="131"/>
    </location>
</feature>
<keyword evidence="3 9" id="KW-0812">Transmembrane</keyword>
<dbReference type="GO" id="GO:0005739">
    <property type="term" value="C:mitochondrion"/>
    <property type="evidence" value="ECO:0007669"/>
    <property type="project" value="GOC"/>
</dbReference>
<dbReference type="PIRSF" id="PIRSF000178">
    <property type="entry name" value="SDH_cyt_b560"/>
    <property type="match status" value="1"/>
</dbReference>
<keyword evidence="5 9" id="KW-1133">Transmembrane helix</keyword>
<keyword evidence="7 9" id="KW-0472">Membrane</keyword>
<dbReference type="PANTHER" id="PTHR10978:SF5">
    <property type="entry name" value="SUCCINATE DEHYDROGENASE CYTOCHROME B560 SUBUNIT, MITOCHONDRIAL"/>
    <property type="match status" value="1"/>
</dbReference>
<dbReference type="SUPFAM" id="SSF81343">
    <property type="entry name" value="Fumarate reductase respiratory complex transmembrane subunits"/>
    <property type="match status" value="1"/>
</dbReference>
<evidence type="ECO:0000256" key="5">
    <source>
        <dbReference type="ARBA" id="ARBA00022989"/>
    </source>
</evidence>
<organism evidence="10">
    <name type="scientific">Cyanidium caldarium</name>
    <name type="common">Red alga</name>
    <dbReference type="NCBI Taxonomy" id="2771"/>
    <lineage>
        <taxon>Eukaryota</taxon>
        <taxon>Rhodophyta</taxon>
        <taxon>Bangiophyceae</taxon>
        <taxon>Cyanidiales</taxon>
        <taxon>Cyanidiaceae</taxon>
        <taxon>Cyanidium</taxon>
    </lineage>
</organism>
<dbReference type="InterPro" id="IPR000701">
    <property type="entry name" value="SuccDH_FuR_B_TM-su"/>
</dbReference>
<dbReference type="EMBL" id="MT270118">
    <property type="protein sequence ID" value="QNR39852.1"/>
    <property type="molecule type" value="Genomic_DNA"/>
</dbReference>
<dbReference type="Pfam" id="PF01127">
    <property type="entry name" value="Sdh_cyt"/>
    <property type="match status" value="1"/>
</dbReference>
<dbReference type="Gene3D" id="1.20.1300.10">
    <property type="entry name" value="Fumarate reductase/succinate dehydrogenase, transmembrane subunit"/>
    <property type="match status" value="1"/>
</dbReference>
<name>A0A7H0WBC3_CYACA</name>
<keyword evidence="2 8" id="KW-0349">Heme</keyword>
<dbReference type="PROSITE" id="PS01000">
    <property type="entry name" value="SDH_CYT_1"/>
    <property type="match status" value="1"/>
</dbReference>
<evidence type="ECO:0000256" key="8">
    <source>
        <dbReference type="PIRSR" id="PIRSR000178-1"/>
    </source>
</evidence>
<dbReference type="GO" id="GO:0046872">
    <property type="term" value="F:metal ion binding"/>
    <property type="evidence" value="ECO:0007669"/>
    <property type="project" value="UniProtKB-KW"/>
</dbReference>
<evidence type="ECO:0000313" key="10">
    <source>
        <dbReference type="EMBL" id="QNR39852.1"/>
    </source>
</evidence>
<dbReference type="NCBIfam" id="TIGR02970">
    <property type="entry name" value="succ_dehyd_cytB"/>
    <property type="match status" value="1"/>
</dbReference>
<comment type="subcellular location">
    <subcellularLocation>
        <location evidence="1">Membrane</location>
        <topology evidence="1">Multi-pass membrane protein</topology>
    </subcellularLocation>
</comment>
<dbReference type="GO" id="GO:0006099">
    <property type="term" value="P:tricarboxylic acid cycle"/>
    <property type="evidence" value="ECO:0007669"/>
    <property type="project" value="InterPro"/>
</dbReference>
<dbReference type="GO" id="GO:0016020">
    <property type="term" value="C:membrane"/>
    <property type="evidence" value="ECO:0007669"/>
    <property type="project" value="UniProtKB-SubCell"/>
</dbReference>
<evidence type="ECO:0000256" key="2">
    <source>
        <dbReference type="ARBA" id="ARBA00022617"/>
    </source>
</evidence>
<evidence type="ECO:0000256" key="1">
    <source>
        <dbReference type="ARBA" id="ARBA00004141"/>
    </source>
</evidence>
<sequence>MFYKNRPLSPYVTIYSSQWTSISSIFHRLSGLYLVFFLFVLFCSIKFLFCFSTFWFVYKFVKTCFFLFYHFFIVFIVFSMYSLFYHFFIGLRHLVWDEVILMEDNFVTMSTKLSLSLSLVLVLINCLRYFLV</sequence>
<evidence type="ECO:0000256" key="6">
    <source>
        <dbReference type="ARBA" id="ARBA00023004"/>
    </source>
</evidence>
<dbReference type="InterPro" id="IPR018495">
    <property type="entry name" value="Succ_DH_cyt_bsu_CS"/>
</dbReference>
<keyword evidence="6 8" id="KW-0408">Iron</keyword>
<dbReference type="RefSeq" id="YP_010007680.1">
    <property type="nucleotide sequence ID" value="NC_053320.1"/>
</dbReference>
<accession>A0A7H0WBC3</accession>